<keyword evidence="1" id="KW-1133">Transmembrane helix</keyword>
<name>A0A1D1W985_RAMVA</name>
<evidence type="ECO:0000313" key="4">
    <source>
        <dbReference type="Proteomes" id="UP000186922"/>
    </source>
</evidence>
<keyword evidence="1" id="KW-0812">Transmembrane</keyword>
<feature type="transmembrane region" description="Helical" evidence="1">
    <location>
        <begin position="195"/>
        <end position="222"/>
    </location>
</feature>
<keyword evidence="4" id="KW-1185">Reference proteome</keyword>
<comment type="caution">
    <text evidence="2">The sequence shown here is derived from an EMBL/GenBank/DDBJ whole genome shotgun (WGS) entry which is preliminary data.</text>
</comment>
<accession>A0A1D1W985</accession>
<organism evidence="2 4">
    <name type="scientific">Ramazzottius varieornatus</name>
    <name type="common">Water bear</name>
    <name type="synonym">Tardigrade</name>
    <dbReference type="NCBI Taxonomy" id="947166"/>
    <lineage>
        <taxon>Eukaryota</taxon>
        <taxon>Metazoa</taxon>
        <taxon>Ecdysozoa</taxon>
        <taxon>Tardigrada</taxon>
        <taxon>Eutardigrada</taxon>
        <taxon>Parachela</taxon>
        <taxon>Hypsibioidea</taxon>
        <taxon>Ramazzottiidae</taxon>
        <taxon>Ramazzottius</taxon>
    </lineage>
</organism>
<proteinExistence type="predicted"/>
<protein>
    <submittedName>
        <fullName evidence="2">Uncharacterized protein</fullName>
    </submittedName>
</protein>
<dbReference type="AlphaFoldDB" id="A0A1D1W985"/>
<keyword evidence="1" id="KW-0472">Membrane</keyword>
<gene>
    <name evidence="2" type="primary">RvY_19386-1</name>
    <name evidence="2" type="synonym">RvY_19386.1</name>
    <name evidence="3" type="synonym">RvY_19431-1</name>
    <name evidence="3" type="synonym">RvY_19431.1</name>
    <name evidence="2" type="ORF">RvY_19386</name>
    <name evidence="3" type="ORF">RvY_19431</name>
</gene>
<dbReference type="EMBL" id="BDGG01000073">
    <property type="protein sequence ID" value="GAV09953.1"/>
    <property type="molecule type" value="Genomic_DNA"/>
</dbReference>
<dbReference type="Proteomes" id="UP000186922">
    <property type="component" value="Unassembled WGS sequence"/>
</dbReference>
<reference evidence="2 4" key="1">
    <citation type="journal article" date="2016" name="Nat. Commun.">
        <title>Extremotolerant tardigrade genome and improved radiotolerance of human cultured cells by tardigrade-unique protein.</title>
        <authorList>
            <person name="Hashimoto T."/>
            <person name="Horikawa D.D."/>
            <person name="Saito Y."/>
            <person name="Kuwahara H."/>
            <person name="Kozuka-Hata H."/>
            <person name="Shin-I T."/>
            <person name="Minakuchi Y."/>
            <person name="Ohishi K."/>
            <person name="Motoyama A."/>
            <person name="Aizu T."/>
            <person name="Enomoto A."/>
            <person name="Kondo K."/>
            <person name="Tanaka S."/>
            <person name="Hara Y."/>
            <person name="Koshikawa S."/>
            <person name="Sagara H."/>
            <person name="Miura T."/>
            <person name="Yokobori S."/>
            <person name="Miyagawa K."/>
            <person name="Suzuki Y."/>
            <person name="Kubo T."/>
            <person name="Oyama M."/>
            <person name="Kohara Y."/>
            <person name="Fujiyama A."/>
            <person name="Arakawa K."/>
            <person name="Katayama T."/>
            <person name="Toyoda A."/>
            <person name="Kunieda T."/>
        </authorList>
    </citation>
    <scope>NUCLEOTIDE SEQUENCE [LARGE SCALE GENOMIC DNA]</scope>
    <source>
        <strain evidence="2 4">YOKOZUNA-1</strain>
    </source>
</reference>
<evidence type="ECO:0000256" key="1">
    <source>
        <dbReference type="SAM" id="Phobius"/>
    </source>
</evidence>
<evidence type="ECO:0000313" key="3">
    <source>
        <dbReference type="EMBL" id="GAV09953.1"/>
    </source>
</evidence>
<evidence type="ECO:0000313" key="2">
    <source>
        <dbReference type="EMBL" id="GAV09916.1"/>
    </source>
</evidence>
<sequence>MALLLEDSVQECDGIKKGLRPKLVAAELGVVRDAWRFKQAIGGDVDEFVRAVQERTLLAGHPIQKNHRCHLRKLYQYLDRHHAQLVLQEQQETMANPPMAPAQMNPAAPPVHAVFGQWTVPFERLIEMPVKSAPGIGQAIGNGFRLQLGITKIGGLLRFFTHACGSNMAFFVLQIHNLLGVNAPHWHHLFHCAAYLLHISALMAQAAVVAGNAAAIAVILLFSQNIAIGGGM</sequence>
<dbReference type="EMBL" id="BDGG01000056">
    <property type="protein sequence ID" value="GAV09916.1"/>
    <property type="molecule type" value="Genomic_DNA"/>
</dbReference>